<evidence type="ECO:0000256" key="4">
    <source>
        <dbReference type="ARBA" id="ARBA00022695"/>
    </source>
</evidence>
<comment type="catalytic activity">
    <reaction evidence="6 8">
        <text>L-arginyl-[protein] + NAD(+) = N(omega)-(ADP-D-ribosyl)-L-arginyl-[protein] + nicotinamide + H(+)</text>
        <dbReference type="Rhea" id="RHEA:19149"/>
        <dbReference type="Rhea" id="RHEA-COMP:10532"/>
        <dbReference type="Rhea" id="RHEA-COMP:15087"/>
        <dbReference type="ChEBI" id="CHEBI:15378"/>
        <dbReference type="ChEBI" id="CHEBI:17154"/>
        <dbReference type="ChEBI" id="CHEBI:29965"/>
        <dbReference type="ChEBI" id="CHEBI:57540"/>
        <dbReference type="ChEBI" id="CHEBI:142554"/>
        <dbReference type="EC" id="2.4.2.31"/>
    </reaction>
</comment>
<dbReference type="PROSITE" id="PS50127">
    <property type="entry name" value="UBC_2"/>
    <property type="match status" value="1"/>
</dbReference>
<evidence type="ECO:0000256" key="8">
    <source>
        <dbReference type="RuleBase" id="RU361228"/>
    </source>
</evidence>
<dbReference type="InterPro" id="IPR000608">
    <property type="entry name" value="UBC"/>
</dbReference>
<dbReference type="Gene3D" id="3.10.110.10">
    <property type="entry name" value="Ubiquitin Conjugating Enzyme"/>
    <property type="match status" value="1"/>
</dbReference>
<gene>
    <name evidence="11" type="ORF">OTI717_LOCUS25178</name>
    <name evidence="10" type="ORF">RFH988_LOCUS24075</name>
</gene>
<evidence type="ECO:0000256" key="1">
    <source>
        <dbReference type="ARBA" id="ARBA00009558"/>
    </source>
</evidence>
<evidence type="ECO:0000313" key="11">
    <source>
        <dbReference type="EMBL" id="CAF3927750.1"/>
    </source>
</evidence>
<dbReference type="SMART" id="SM00212">
    <property type="entry name" value="UBCc"/>
    <property type="match status" value="1"/>
</dbReference>
<accession>A0A814VNP2</accession>
<evidence type="ECO:0000256" key="3">
    <source>
        <dbReference type="ARBA" id="ARBA00022679"/>
    </source>
</evidence>
<evidence type="ECO:0000256" key="5">
    <source>
        <dbReference type="ARBA" id="ARBA00022786"/>
    </source>
</evidence>
<sequence>MATSNSSSISTVKELLEAPPNSLNGRMKRLRNELRQLKDLPKEILSCSPVDGTESLKQWKAKIRGPIDTPYENGIFRLDLDLSIIPDSHGKIFPITPPNIKFKTKIFHPNISSKGEICLDILRDQWCPALSLSKVLLCIVSLLSDPNIDDFLVPEAAYLYKENRQEYNRKAREWTKNYAMESYDSAGIQQNSNELNDLTNTVTIMNITSSLSDHIVQQDVVTNQSNARRRPARFNIIEPLQAKTFDNGESKEHLPIVAECLYSRNDHQDRHRYQMNEFDEVIEKLDIDNELQSLAMALEREGLKLGKRTEAKILINDLHILRGTTPDKMGQGCLRLYSMQTFLYPELNQFLREGDRTKIETYKPFVRLLCYYFNHSSSIEVHSIEVYRGMNLSLSMINAYRKATESGTSFRWAGFSSTSKNREFAEDFNTNTLFIMQLKKIYSKEKKAIDISIYSQFPEEEEVLLKAGVEFTVEKVKYDDRKKKHYIYLNVYV</sequence>
<organism evidence="10 12">
    <name type="scientific">Rotaria sordida</name>
    <dbReference type="NCBI Taxonomy" id="392033"/>
    <lineage>
        <taxon>Eukaryota</taxon>
        <taxon>Metazoa</taxon>
        <taxon>Spiralia</taxon>
        <taxon>Gnathifera</taxon>
        <taxon>Rotifera</taxon>
        <taxon>Eurotatoria</taxon>
        <taxon>Bdelloidea</taxon>
        <taxon>Philodinida</taxon>
        <taxon>Philodinidae</taxon>
        <taxon>Rotaria</taxon>
    </lineage>
</organism>
<dbReference type="Pfam" id="PF01129">
    <property type="entry name" value="ART"/>
    <property type="match status" value="1"/>
</dbReference>
<dbReference type="SUPFAM" id="SSF56399">
    <property type="entry name" value="ADP-ribosylation"/>
    <property type="match status" value="1"/>
</dbReference>
<comment type="caution">
    <text evidence="10">The sequence shown here is derived from an EMBL/GenBank/DDBJ whole genome shotgun (WGS) entry which is preliminary data.</text>
</comment>
<keyword evidence="4" id="KW-0548">Nucleotidyltransferase</keyword>
<dbReference type="EMBL" id="CAJNOO010001726">
    <property type="protein sequence ID" value="CAF1191398.1"/>
    <property type="molecule type" value="Genomic_DNA"/>
</dbReference>
<feature type="domain" description="UBC core" evidence="9">
    <location>
        <begin position="25"/>
        <end position="180"/>
    </location>
</feature>
<dbReference type="PANTHER" id="PTHR24068">
    <property type="entry name" value="UBIQUITIN-CONJUGATING ENZYME E2"/>
    <property type="match status" value="1"/>
</dbReference>
<feature type="active site" description="Glycyl thioester intermediate" evidence="7">
    <location>
        <position position="118"/>
    </location>
</feature>
<dbReference type="InterPro" id="IPR000768">
    <property type="entry name" value="ART"/>
</dbReference>
<reference evidence="10" key="1">
    <citation type="submission" date="2021-02" db="EMBL/GenBank/DDBJ databases">
        <authorList>
            <person name="Nowell W R."/>
        </authorList>
    </citation>
    <scope>NUCLEOTIDE SEQUENCE</scope>
</reference>
<dbReference type="OrthoDB" id="10024824at2759"/>
<evidence type="ECO:0000313" key="12">
    <source>
        <dbReference type="Proteomes" id="UP000663882"/>
    </source>
</evidence>
<evidence type="ECO:0000256" key="6">
    <source>
        <dbReference type="ARBA" id="ARBA00047597"/>
    </source>
</evidence>
<keyword evidence="8" id="KW-0521">NADP</keyword>
<dbReference type="GO" id="GO:0106274">
    <property type="term" value="F:NAD+-protein-arginine ADP-ribosyltransferase activity"/>
    <property type="evidence" value="ECO:0007669"/>
    <property type="project" value="UniProtKB-EC"/>
</dbReference>
<dbReference type="EC" id="2.4.2.31" evidence="8"/>
<dbReference type="Proteomes" id="UP000663823">
    <property type="component" value="Unassembled WGS sequence"/>
</dbReference>
<evidence type="ECO:0000259" key="9">
    <source>
        <dbReference type="PROSITE" id="PS50127"/>
    </source>
</evidence>
<dbReference type="Pfam" id="PF00179">
    <property type="entry name" value="UQ_con"/>
    <property type="match status" value="1"/>
</dbReference>
<dbReference type="AlphaFoldDB" id="A0A814VNP2"/>
<keyword evidence="2 8" id="KW-0328">Glycosyltransferase</keyword>
<name>A0A814VNP2_9BILA</name>
<evidence type="ECO:0000256" key="2">
    <source>
        <dbReference type="ARBA" id="ARBA00022676"/>
    </source>
</evidence>
<dbReference type="PROSITE" id="PS51996">
    <property type="entry name" value="TR_MART"/>
    <property type="match status" value="1"/>
</dbReference>
<dbReference type="InterPro" id="IPR016135">
    <property type="entry name" value="UBQ-conjugating_enzyme/RWD"/>
</dbReference>
<dbReference type="Proteomes" id="UP000663882">
    <property type="component" value="Unassembled WGS sequence"/>
</dbReference>
<dbReference type="PROSITE" id="PS00183">
    <property type="entry name" value="UBC_1"/>
    <property type="match status" value="1"/>
</dbReference>
<dbReference type="InterPro" id="IPR023313">
    <property type="entry name" value="UBQ-conjugating_AS"/>
</dbReference>
<dbReference type="EMBL" id="CAJOAX010004931">
    <property type="protein sequence ID" value="CAF3927750.1"/>
    <property type="molecule type" value="Genomic_DNA"/>
</dbReference>
<comment type="similarity">
    <text evidence="1 8">Belongs to the Arg-specific ADP-ribosyltransferase family.</text>
</comment>
<dbReference type="Gene3D" id="3.90.176.10">
    <property type="entry name" value="Toxin ADP-ribosyltransferase, Chain A, domain 1"/>
    <property type="match status" value="1"/>
</dbReference>
<keyword evidence="8" id="KW-0520">NAD</keyword>
<protein>
    <recommendedName>
        <fullName evidence="8">NAD(P)(+)--arginine ADP-ribosyltransferase</fullName>
        <ecNumber evidence="8">2.4.2.31</ecNumber>
    </recommendedName>
    <alternativeName>
        <fullName evidence="8">Mono(ADP-ribosyl)transferase</fullName>
    </alternativeName>
</protein>
<keyword evidence="5" id="KW-0833">Ubl conjugation pathway</keyword>
<dbReference type="SUPFAM" id="SSF54495">
    <property type="entry name" value="UBC-like"/>
    <property type="match status" value="1"/>
</dbReference>
<evidence type="ECO:0000313" key="10">
    <source>
        <dbReference type="EMBL" id="CAF1191398.1"/>
    </source>
</evidence>
<keyword evidence="3 8" id="KW-0808">Transferase</keyword>
<dbReference type="GO" id="GO:0016779">
    <property type="term" value="F:nucleotidyltransferase activity"/>
    <property type="evidence" value="ECO:0007669"/>
    <property type="project" value="UniProtKB-KW"/>
</dbReference>
<proteinExistence type="inferred from homology"/>
<evidence type="ECO:0000256" key="7">
    <source>
        <dbReference type="PROSITE-ProRule" id="PRU10133"/>
    </source>
</evidence>